<dbReference type="PANTHER" id="PTHR43310">
    <property type="entry name" value="SULFATE TRANSPORTER YBAR-RELATED"/>
    <property type="match status" value="1"/>
</dbReference>
<dbReference type="OrthoDB" id="9771198at2"/>
<feature type="transmembrane region" description="Helical" evidence="5">
    <location>
        <begin position="181"/>
        <end position="199"/>
    </location>
</feature>
<dbReference type="PANTHER" id="PTHR43310:SF1">
    <property type="entry name" value="SULFATE TRANSPORTER YBAR-RELATED"/>
    <property type="match status" value="1"/>
</dbReference>
<dbReference type="RefSeq" id="WP_108778818.1">
    <property type="nucleotide sequence ID" value="NZ_CP029186.1"/>
</dbReference>
<feature type="transmembrane region" description="Helical" evidence="5">
    <location>
        <begin position="157"/>
        <end position="175"/>
    </location>
</feature>
<organism evidence="7 8">
    <name type="scientific">Flavobacterium album</name>
    <dbReference type="NCBI Taxonomy" id="2175091"/>
    <lineage>
        <taxon>Bacteria</taxon>
        <taxon>Pseudomonadati</taxon>
        <taxon>Bacteroidota</taxon>
        <taxon>Flavobacteriia</taxon>
        <taxon>Flavobacteriales</taxon>
        <taxon>Flavobacteriaceae</taxon>
        <taxon>Flavobacterium</taxon>
    </lineage>
</organism>
<dbReference type="Proteomes" id="UP000244929">
    <property type="component" value="Chromosome"/>
</dbReference>
<keyword evidence="3 5" id="KW-1133">Transmembrane helix</keyword>
<proteinExistence type="predicted"/>
<comment type="subcellular location">
    <subcellularLocation>
        <location evidence="1">Membrane</location>
        <topology evidence="1">Multi-pass membrane protein</topology>
    </subcellularLocation>
</comment>
<dbReference type="EMBL" id="CP029186">
    <property type="protein sequence ID" value="AWH86116.1"/>
    <property type="molecule type" value="Genomic_DNA"/>
</dbReference>
<feature type="transmembrane region" description="Helical" evidence="5">
    <location>
        <begin position="307"/>
        <end position="327"/>
    </location>
</feature>
<dbReference type="Pfam" id="PF00916">
    <property type="entry name" value="Sulfate_transp"/>
    <property type="match status" value="1"/>
</dbReference>
<dbReference type="InterPro" id="IPR036513">
    <property type="entry name" value="STAS_dom_sf"/>
</dbReference>
<dbReference type="SUPFAM" id="SSF52091">
    <property type="entry name" value="SpoIIaa-like"/>
    <property type="match status" value="1"/>
</dbReference>
<accession>A0A2S1R0G0</accession>
<evidence type="ECO:0000256" key="5">
    <source>
        <dbReference type="SAM" id="Phobius"/>
    </source>
</evidence>
<sequence>MKQILNLFDFSQKVNYKNEVLAGLTVAMTMIPESLSFAILAGFPPLVGLYAAFIAGLVTAVFGGRPGMISGGAGATVVVLIALMKSHGIEYVFAAVALAGVIQILIGLFKWGKFIRLVPQPVMFGFVNGLAVIIFMSQLEQFKTAINGQSSWLSGNALLIMTGLVALTIGIVLLFPKITKAVPASLVAIIIVFLVVLLFDIDTKTVSDIASVEGGFPPFHIPQIPFSYEAFKIIAPYSLIVAAVGLTEGLLTLNLTDEITGTRGNSNRECIAQGGSNIANGFFYGMGGCPMIAQTLVNLSAGSRARLSGIIASITILLIILFGAPVIGRLPMAALTGVMIMVAIGTFEWSSFRIINKMPKHDIFVGILVAVITIVLHNLALAVLIGVIISALVFAWESAKRIRARTYIDQQGSKHYEIYGPLFFGSAMTFAEKFDVENDPGYVIIDFKESRVADMSAIEALNTITKKYAQSGKTVELRHLSPDCRELLKNAAAVINVNIEEDPGYTVATDKAAIR</sequence>
<evidence type="ECO:0000313" key="8">
    <source>
        <dbReference type="Proteomes" id="UP000244929"/>
    </source>
</evidence>
<protein>
    <submittedName>
        <fullName evidence="7">Sodium-independent anion transporter</fullName>
    </submittedName>
</protein>
<feature type="transmembrane region" description="Helical" evidence="5">
    <location>
        <begin position="37"/>
        <end position="62"/>
    </location>
</feature>
<feature type="transmembrane region" description="Helical" evidence="5">
    <location>
        <begin position="91"/>
        <end position="111"/>
    </location>
</feature>
<evidence type="ECO:0000256" key="4">
    <source>
        <dbReference type="ARBA" id="ARBA00023136"/>
    </source>
</evidence>
<dbReference type="Gene3D" id="3.30.750.24">
    <property type="entry name" value="STAS domain"/>
    <property type="match status" value="1"/>
</dbReference>
<dbReference type="Pfam" id="PF01740">
    <property type="entry name" value="STAS"/>
    <property type="match status" value="1"/>
</dbReference>
<keyword evidence="4 5" id="KW-0472">Membrane</keyword>
<gene>
    <name evidence="7" type="ORF">HYN59_13795</name>
</gene>
<feature type="transmembrane region" description="Helical" evidence="5">
    <location>
        <begin position="333"/>
        <end position="351"/>
    </location>
</feature>
<evidence type="ECO:0000256" key="1">
    <source>
        <dbReference type="ARBA" id="ARBA00004141"/>
    </source>
</evidence>
<reference evidence="7 8" key="1">
    <citation type="submission" date="2018-04" db="EMBL/GenBank/DDBJ databases">
        <title>Genome sequencing of Flavobacterium sp. HYN0059.</title>
        <authorList>
            <person name="Yi H."/>
            <person name="Baek C."/>
        </authorList>
    </citation>
    <scope>NUCLEOTIDE SEQUENCE [LARGE SCALE GENOMIC DNA]</scope>
    <source>
        <strain evidence="7 8">HYN0059</strain>
    </source>
</reference>
<dbReference type="InterPro" id="IPR002645">
    <property type="entry name" value="STAS_dom"/>
</dbReference>
<feature type="transmembrane region" description="Helical" evidence="5">
    <location>
        <begin position="117"/>
        <end position="136"/>
    </location>
</feature>
<keyword evidence="2 5" id="KW-0812">Transmembrane</keyword>
<name>A0A2S1R0G0_9FLAO</name>
<evidence type="ECO:0000313" key="7">
    <source>
        <dbReference type="EMBL" id="AWH86116.1"/>
    </source>
</evidence>
<keyword evidence="8" id="KW-1185">Reference proteome</keyword>
<dbReference type="PROSITE" id="PS50801">
    <property type="entry name" value="STAS"/>
    <property type="match status" value="1"/>
</dbReference>
<feature type="transmembrane region" description="Helical" evidence="5">
    <location>
        <begin position="68"/>
        <end position="84"/>
    </location>
</feature>
<dbReference type="InterPro" id="IPR011547">
    <property type="entry name" value="SLC26A/SulP_dom"/>
</dbReference>
<dbReference type="InterPro" id="IPR052706">
    <property type="entry name" value="Membrane-Transporter-like"/>
</dbReference>
<feature type="domain" description="STAS" evidence="6">
    <location>
        <begin position="416"/>
        <end position="489"/>
    </location>
</feature>
<evidence type="ECO:0000259" key="6">
    <source>
        <dbReference type="PROSITE" id="PS50801"/>
    </source>
</evidence>
<dbReference type="AlphaFoldDB" id="A0A2S1R0G0"/>
<evidence type="ECO:0000256" key="3">
    <source>
        <dbReference type="ARBA" id="ARBA00022989"/>
    </source>
</evidence>
<dbReference type="CDD" id="cd07042">
    <property type="entry name" value="STAS_SulP_like_sulfate_transporter"/>
    <property type="match status" value="1"/>
</dbReference>
<feature type="transmembrane region" description="Helical" evidence="5">
    <location>
        <begin position="363"/>
        <end position="396"/>
    </location>
</feature>
<dbReference type="KEGG" id="falb:HYN59_13795"/>
<evidence type="ECO:0000256" key="2">
    <source>
        <dbReference type="ARBA" id="ARBA00022692"/>
    </source>
</evidence>
<dbReference type="GO" id="GO:0016020">
    <property type="term" value="C:membrane"/>
    <property type="evidence" value="ECO:0007669"/>
    <property type="project" value="UniProtKB-SubCell"/>
</dbReference>